<feature type="transmembrane region" description="Helical" evidence="8">
    <location>
        <begin position="317"/>
        <end position="339"/>
    </location>
</feature>
<dbReference type="Proteomes" id="UP000587070">
    <property type="component" value="Unassembled WGS sequence"/>
</dbReference>
<proteinExistence type="predicted"/>
<protein>
    <submittedName>
        <fullName evidence="10">Hydrogenase-4 component F</fullName>
        <ecNumber evidence="10">1.-.-.-</ecNumber>
    </submittedName>
</protein>
<dbReference type="InterPro" id="IPR052175">
    <property type="entry name" value="ComplexI-like_HydComp"/>
</dbReference>
<dbReference type="PANTHER" id="PTHR42682">
    <property type="entry name" value="HYDROGENASE-4 COMPONENT F"/>
    <property type="match status" value="1"/>
</dbReference>
<sequence length="526" mass="55301">MNASPDAIETLARQVGAAPPLDAQLGAQLSSQLGTFPAADPAALWLLAAVLLPPFVGGALLGLIGHRRYAAEINIAASLATLLGAGALTLHVINTGPASFFGEQFFVDPLNVFLIALTAFVGFTTSLFSRPYLRAEVARGKLDGGRMRLYHSMFQLFMGAMLTALSTNNLGILWVSMEAATLATVLLVALYRTPASLEAAWKYFILCGVGIAQALFGVILLYFAAERVLGAEGGALLWTHLNAIKSDLEPTVLSLAFIFLLVGYGTKCGFAPLHNWLPDAHAEGPTPVSAVLSGLLLNVALYAVLRCKTLVDGALETHFAGNLMMGFGLFSVVVGAFSLARQKDIKRLFGYSSIEHMGLIGFAFGMGGPAASFAGLLHMTVHSLTKSAIFFAVGHAVQKVGSAAIDDIRGLLRASPMIGWSLALGALAILGMPPFGVFASEFLILTTAIQEHQWAVPILLVSLGVAFAAGLGKVQGMVFGDAVPVLPGVRPATLPVLLHLALALLLGLWIPPELADWYRAAAHLLG</sequence>
<feature type="transmembrane region" description="Helical" evidence="8">
    <location>
        <begin position="172"/>
        <end position="191"/>
    </location>
</feature>
<dbReference type="AlphaFoldDB" id="A0A840G654"/>
<dbReference type="EMBL" id="JACIGE010000005">
    <property type="protein sequence ID" value="MBB4247365.1"/>
    <property type="molecule type" value="Genomic_DNA"/>
</dbReference>
<dbReference type="NCBIfam" id="NF005043">
    <property type="entry name" value="PRK06458.1-3"/>
    <property type="match status" value="1"/>
</dbReference>
<evidence type="ECO:0000256" key="8">
    <source>
        <dbReference type="SAM" id="Phobius"/>
    </source>
</evidence>
<dbReference type="NCBIfam" id="NF005045">
    <property type="entry name" value="PRK06458.1-5"/>
    <property type="match status" value="1"/>
</dbReference>
<evidence type="ECO:0000256" key="3">
    <source>
        <dbReference type="ARBA" id="ARBA00022692"/>
    </source>
</evidence>
<dbReference type="Pfam" id="PF00361">
    <property type="entry name" value="Proton_antipo_M"/>
    <property type="match status" value="1"/>
</dbReference>
<feature type="transmembrane region" description="Helical" evidence="8">
    <location>
        <begin position="454"/>
        <end position="472"/>
    </location>
</feature>
<evidence type="ECO:0000256" key="4">
    <source>
        <dbReference type="ARBA" id="ARBA00022989"/>
    </source>
</evidence>
<feature type="transmembrane region" description="Helical" evidence="8">
    <location>
        <begin position="105"/>
        <end position="128"/>
    </location>
</feature>
<organism evidence="10 11">
    <name type="scientific">Rhodocyclus tenuis</name>
    <name type="common">Rhodospirillum tenue</name>
    <dbReference type="NCBI Taxonomy" id="1066"/>
    <lineage>
        <taxon>Bacteria</taxon>
        <taxon>Pseudomonadati</taxon>
        <taxon>Pseudomonadota</taxon>
        <taxon>Betaproteobacteria</taxon>
        <taxon>Rhodocyclales</taxon>
        <taxon>Rhodocyclaceae</taxon>
        <taxon>Rhodocyclus</taxon>
    </lineage>
</organism>
<comment type="caution">
    <text evidence="10">The sequence shown here is derived from an EMBL/GenBank/DDBJ whole genome shotgun (WGS) entry which is preliminary data.</text>
</comment>
<dbReference type="GO" id="GO:0008137">
    <property type="term" value="F:NADH dehydrogenase (ubiquinone) activity"/>
    <property type="evidence" value="ECO:0007669"/>
    <property type="project" value="InterPro"/>
</dbReference>
<feature type="transmembrane region" description="Helical" evidence="8">
    <location>
        <begin position="149"/>
        <end position="166"/>
    </location>
</feature>
<keyword evidence="2" id="KW-1003">Cell membrane</keyword>
<evidence type="ECO:0000256" key="6">
    <source>
        <dbReference type="ARBA" id="ARBA00023136"/>
    </source>
</evidence>
<comment type="subcellular location">
    <subcellularLocation>
        <location evidence="1">Cell membrane</location>
        <topology evidence="1">Multi-pass membrane protein</topology>
    </subcellularLocation>
    <subcellularLocation>
        <location evidence="7">Membrane</location>
        <topology evidence="7">Multi-pass membrane protein</topology>
    </subcellularLocation>
</comment>
<evidence type="ECO:0000256" key="5">
    <source>
        <dbReference type="ARBA" id="ARBA00023002"/>
    </source>
</evidence>
<dbReference type="PANTHER" id="PTHR42682:SF5">
    <property type="entry name" value="HYDROGENASE-4 COMPONENT F"/>
    <property type="match status" value="1"/>
</dbReference>
<evidence type="ECO:0000313" key="10">
    <source>
        <dbReference type="EMBL" id="MBB4247365.1"/>
    </source>
</evidence>
<gene>
    <name evidence="10" type="ORF">GGD90_001736</name>
</gene>
<feature type="transmembrane region" description="Helical" evidence="8">
    <location>
        <begin position="203"/>
        <end position="225"/>
    </location>
</feature>
<evidence type="ECO:0000256" key="1">
    <source>
        <dbReference type="ARBA" id="ARBA00004651"/>
    </source>
</evidence>
<dbReference type="EC" id="1.-.-.-" evidence="10"/>
<feature type="transmembrane region" description="Helical" evidence="8">
    <location>
        <begin position="42"/>
        <end position="63"/>
    </location>
</feature>
<feature type="transmembrane region" description="Helical" evidence="8">
    <location>
        <begin position="285"/>
        <end position="305"/>
    </location>
</feature>
<dbReference type="GO" id="GO:0042773">
    <property type="term" value="P:ATP synthesis coupled electron transport"/>
    <property type="evidence" value="ECO:0007669"/>
    <property type="project" value="InterPro"/>
</dbReference>
<accession>A0A840G654</accession>
<keyword evidence="3 7" id="KW-0812">Transmembrane</keyword>
<keyword evidence="11" id="KW-1185">Reference proteome</keyword>
<feature type="domain" description="NADH:quinone oxidoreductase/Mrp antiporter transmembrane" evidence="9">
    <location>
        <begin position="168"/>
        <end position="459"/>
    </location>
</feature>
<feature type="transmembrane region" description="Helical" evidence="8">
    <location>
        <begin position="417"/>
        <end position="442"/>
    </location>
</feature>
<feature type="transmembrane region" description="Helical" evidence="8">
    <location>
        <begin position="252"/>
        <end position="273"/>
    </location>
</feature>
<feature type="transmembrane region" description="Helical" evidence="8">
    <location>
        <begin position="359"/>
        <end position="381"/>
    </location>
</feature>
<dbReference type="GO" id="GO:0016491">
    <property type="term" value="F:oxidoreductase activity"/>
    <property type="evidence" value="ECO:0007669"/>
    <property type="project" value="UniProtKB-KW"/>
</dbReference>
<feature type="transmembrane region" description="Helical" evidence="8">
    <location>
        <begin position="75"/>
        <end position="93"/>
    </location>
</feature>
<keyword evidence="5 10" id="KW-0560">Oxidoreductase</keyword>
<name>A0A840G654_RHOTE</name>
<dbReference type="RefSeq" id="WP_153116130.1">
    <property type="nucleotide sequence ID" value="NZ_JACIGE010000005.1"/>
</dbReference>
<evidence type="ECO:0000256" key="7">
    <source>
        <dbReference type="RuleBase" id="RU000320"/>
    </source>
</evidence>
<keyword evidence="6 8" id="KW-0472">Membrane</keyword>
<keyword evidence="4 8" id="KW-1133">Transmembrane helix</keyword>
<dbReference type="InterPro" id="IPR001750">
    <property type="entry name" value="ND/Mrp_TM"/>
</dbReference>
<evidence type="ECO:0000313" key="11">
    <source>
        <dbReference type="Proteomes" id="UP000587070"/>
    </source>
</evidence>
<dbReference type="PRINTS" id="PR01437">
    <property type="entry name" value="NUOXDRDTASE4"/>
</dbReference>
<reference evidence="10 11" key="1">
    <citation type="submission" date="2020-08" db="EMBL/GenBank/DDBJ databases">
        <title>Genome sequencing of Purple Non-Sulfur Bacteria from various extreme environments.</title>
        <authorList>
            <person name="Mayer M."/>
        </authorList>
    </citation>
    <scope>NUCLEOTIDE SEQUENCE [LARGE SCALE GENOMIC DNA]</scope>
    <source>
        <strain evidence="10 11">2761</strain>
    </source>
</reference>
<dbReference type="InterPro" id="IPR003918">
    <property type="entry name" value="NADH_UbQ_OxRdtase"/>
</dbReference>
<dbReference type="OrthoDB" id="9768329at2"/>
<feature type="transmembrane region" description="Helical" evidence="8">
    <location>
        <begin position="492"/>
        <end position="510"/>
    </location>
</feature>
<evidence type="ECO:0000256" key="2">
    <source>
        <dbReference type="ARBA" id="ARBA00022475"/>
    </source>
</evidence>
<dbReference type="GO" id="GO:0005886">
    <property type="term" value="C:plasma membrane"/>
    <property type="evidence" value="ECO:0007669"/>
    <property type="project" value="UniProtKB-SubCell"/>
</dbReference>
<evidence type="ECO:0000259" key="9">
    <source>
        <dbReference type="Pfam" id="PF00361"/>
    </source>
</evidence>